<accession>A0A0N1HSY1</accession>
<sequence>MRRTTASVVEAECTTSTCSPSPSCLVSHTRLPAARKGTVNGQKAIGDDDRPAKPCPYVALSYTWGEPHDLDSIVVDGYAHVVQKNLKQALLALRSTDVVQAGCRVWADALCIDQNNAAEVNREIARMRHIYKEAITVVVWLGEEADQSDVAMDFIDNVSDKWESGSDVFEEWLRQELNTNGLVIWPALTSLMTRAYWSRLWVIQEITLGGPTAAILCGNKSTTLERYFLVYDAFHIFKATHRNPELAACVSQVLTTVDRDVYVGYRNIFHWQWEPCDDFQSLQDGEAGLGQAKRLKRLMTRCRKATCREPLDKVYGILGLLDEETSAQIVPDYGLPVRQVYMSFATEWIRAERDLNLLVQCGETGEQAKGPAVDIENLPSWCPNLLKEIKPQLNNFDPEFNSHGGMRTSRIAFTGADGSVLSTEGVLFDTLQGLSGVRYWDDDFRIRRPDFENAKSPANAYGPTFEDLRTALWKALVGGRDRHAQKAASYHDCILDSAILDDKHAAPFEPKGDTDDSLRWNLHLWLKRNQSFQVAGIPLKDFFQDLGVMESNPRLYYQCTGRVINWLWCRRLATTRKGYIAVVPRVSRVGDVVAILPGCTCTMLLRPSLAGDSGPKRFEIVAECYVQGMMDGEVVQMLEQGSCELEDTDIV</sequence>
<dbReference type="STRING" id="1664694.A0A0N1HSY1"/>
<dbReference type="VEuPathDB" id="FungiDB:AB675_5202"/>
<evidence type="ECO:0000313" key="2">
    <source>
        <dbReference type="EMBL" id="KPI39474.1"/>
    </source>
</evidence>
<gene>
    <name evidence="2" type="ORF">AB675_5202</name>
</gene>
<comment type="caution">
    <text evidence="2">The sequence shown here is derived from an EMBL/GenBank/DDBJ whole genome shotgun (WGS) entry which is preliminary data.</text>
</comment>
<keyword evidence="3" id="KW-1185">Reference proteome</keyword>
<dbReference type="InterPro" id="IPR010730">
    <property type="entry name" value="HET"/>
</dbReference>
<dbReference type="OrthoDB" id="4850726at2759"/>
<dbReference type="RefSeq" id="XP_017999437.1">
    <property type="nucleotide sequence ID" value="XM_018145396.1"/>
</dbReference>
<dbReference type="Pfam" id="PF06985">
    <property type="entry name" value="HET"/>
    <property type="match status" value="1"/>
</dbReference>
<dbReference type="GeneID" id="28737276"/>
<protein>
    <recommendedName>
        <fullName evidence="1">Heterokaryon incompatibility domain-containing protein</fullName>
    </recommendedName>
</protein>
<evidence type="ECO:0000259" key="1">
    <source>
        <dbReference type="Pfam" id="PF06985"/>
    </source>
</evidence>
<dbReference type="AlphaFoldDB" id="A0A0N1HSY1"/>
<evidence type="ECO:0000313" key="3">
    <source>
        <dbReference type="Proteomes" id="UP000038010"/>
    </source>
</evidence>
<dbReference type="Proteomes" id="UP000038010">
    <property type="component" value="Unassembled WGS sequence"/>
</dbReference>
<dbReference type="PANTHER" id="PTHR24148:SF64">
    <property type="entry name" value="HETEROKARYON INCOMPATIBILITY DOMAIN-CONTAINING PROTEIN"/>
    <property type="match status" value="1"/>
</dbReference>
<feature type="domain" description="Heterokaryon incompatibility" evidence="1">
    <location>
        <begin position="57"/>
        <end position="205"/>
    </location>
</feature>
<dbReference type="EMBL" id="LFJN01000015">
    <property type="protein sequence ID" value="KPI39474.1"/>
    <property type="molecule type" value="Genomic_DNA"/>
</dbReference>
<dbReference type="PANTHER" id="PTHR24148">
    <property type="entry name" value="ANKYRIN REPEAT DOMAIN-CONTAINING PROTEIN 39 HOMOLOG-RELATED"/>
    <property type="match status" value="1"/>
</dbReference>
<reference evidence="2 3" key="1">
    <citation type="submission" date="2015-06" db="EMBL/GenBank/DDBJ databases">
        <title>Draft genome of the ant-associated black yeast Phialophora attae CBS 131958.</title>
        <authorList>
            <person name="Moreno L.F."/>
            <person name="Stielow B.J."/>
            <person name="de Hoog S."/>
            <person name="Vicente V.A."/>
            <person name="Weiss V.A."/>
            <person name="de Vries M."/>
            <person name="Cruz L.M."/>
            <person name="Souza E.M."/>
        </authorList>
    </citation>
    <scope>NUCLEOTIDE SEQUENCE [LARGE SCALE GENOMIC DNA]</scope>
    <source>
        <strain evidence="2 3">CBS 131958</strain>
    </source>
</reference>
<dbReference type="Pfam" id="PF26639">
    <property type="entry name" value="Het-6_barrel"/>
    <property type="match status" value="1"/>
</dbReference>
<organism evidence="2 3">
    <name type="scientific">Cyphellophora attinorum</name>
    <dbReference type="NCBI Taxonomy" id="1664694"/>
    <lineage>
        <taxon>Eukaryota</taxon>
        <taxon>Fungi</taxon>
        <taxon>Dikarya</taxon>
        <taxon>Ascomycota</taxon>
        <taxon>Pezizomycotina</taxon>
        <taxon>Eurotiomycetes</taxon>
        <taxon>Chaetothyriomycetidae</taxon>
        <taxon>Chaetothyriales</taxon>
        <taxon>Cyphellophoraceae</taxon>
        <taxon>Cyphellophora</taxon>
    </lineage>
</organism>
<proteinExistence type="predicted"/>
<dbReference type="InterPro" id="IPR052895">
    <property type="entry name" value="HetReg/Transcr_Mod"/>
</dbReference>
<name>A0A0N1HSY1_9EURO</name>